<dbReference type="InterPro" id="IPR036291">
    <property type="entry name" value="NAD(P)-bd_dom_sf"/>
</dbReference>
<proteinExistence type="inferred from homology"/>
<comment type="caution">
    <text evidence="3">The sequence shown here is derived from an EMBL/GenBank/DDBJ whole genome shotgun (WGS) entry which is preliminary data.</text>
</comment>
<dbReference type="RefSeq" id="WP_262067584.1">
    <property type="nucleotide sequence ID" value="NZ_JAMXOC010000001.1"/>
</dbReference>
<dbReference type="EMBL" id="JAMZFV010000001">
    <property type="protein sequence ID" value="MCP1108675.1"/>
    <property type="molecule type" value="Genomic_DNA"/>
</dbReference>
<feature type="domain" description="NAD-dependent epimerase/dehydratase" evidence="2">
    <location>
        <begin position="6"/>
        <end position="223"/>
    </location>
</feature>
<dbReference type="Proteomes" id="UP001523565">
    <property type="component" value="Unassembled WGS sequence"/>
</dbReference>
<dbReference type="SUPFAM" id="SSF51735">
    <property type="entry name" value="NAD(P)-binding Rossmann-fold domains"/>
    <property type="match status" value="1"/>
</dbReference>
<evidence type="ECO:0000313" key="4">
    <source>
        <dbReference type="Proteomes" id="UP001523565"/>
    </source>
</evidence>
<comment type="similarity">
    <text evidence="1">Belongs to the NAD(P)-dependent epimerase/dehydratase family.</text>
</comment>
<evidence type="ECO:0000256" key="1">
    <source>
        <dbReference type="ARBA" id="ARBA00007637"/>
    </source>
</evidence>
<evidence type="ECO:0000313" key="3">
    <source>
        <dbReference type="EMBL" id="MCP1108675.1"/>
    </source>
</evidence>
<sequence>MKKKKVLVTGAGGYIGRHVVKTLLDLGMEVSAVDIRLDGIDQRAELIEMSLFDGDEDIYEKLGKPDVCIHMAWRNGFNHAADSHMEDLSAHYTFVKNMVAGGLPSLSVMGSMHEVGYWEGAIDENTPTNPRSMYGISKNALRQAAFLLGENKTNIKWLRAYYILGDDERSGSIFGKIIKWEREGQEKFPFTSGKNRYDFITVDELAKQIACASIQDEVSGIINCCTGKPVSLADRVMQFIEEHNFKIRPEYGAFPDRAYDSPEIYGDATKINKIMSKWS</sequence>
<evidence type="ECO:0000259" key="2">
    <source>
        <dbReference type="Pfam" id="PF01370"/>
    </source>
</evidence>
<dbReference type="InterPro" id="IPR001509">
    <property type="entry name" value="Epimerase_deHydtase"/>
</dbReference>
<dbReference type="Pfam" id="PF01370">
    <property type="entry name" value="Epimerase"/>
    <property type="match status" value="1"/>
</dbReference>
<keyword evidence="4" id="KW-1185">Reference proteome</keyword>
<organism evidence="3 4">
    <name type="scientific">Ohessyouella blattaphilus</name>
    <dbReference type="NCBI Taxonomy" id="2949333"/>
    <lineage>
        <taxon>Bacteria</taxon>
        <taxon>Bacillati</taxon>
        <taxon>Bacillota</taxon>
        <taxon>Clostridia</taxon>
        <taxon>Lachnospirales</taxon>
        <taxon>Lachnospiraceae</taxon>
        <taxon>Ohessyouella</taxon>
    </lineage>
</organism>
<reference evidence="3 4" key="1">
    <citation type="journal article" date="2022" name="Genome Biol. Evol.">
        <title>Host diet, physiology and behaviors set the stage for Lachnospiraceae cladogenesis.</title>
        <authorList>
            <person name="Vera-Ponce De Leon A."/>
            <person name="Schneider M."/>
            <person name="Jahnes B.C."/>
            <person name="Sadowski V."/>
            <person name="Camuy-Velez L.A."/>
            <person name="Duan J."/>
            <person name="Sabree Z.L."/>
        </authorList>
    </citation>
    <scope>NUCLEOTIDE SEQUENCE [LARGE SCALE GENOMIC DNA]</scope>
    <source>
        <strain evidence="3 4">PAL227</strain>
    </source>
</reference>
<protein>
    <submittedName>
        <fullName evidence="3">NAD(P)-dependent oxidoreductase</fullName>
    </submittedName>
</protein>
<accession>A0ABT1EDA4</accession>
<dbReference type="PANTHER" id="PTHR43000">
    <property type="entry name" value="DTDP-D-GLUCOSE 4,6-DEHYDRATASE-RELATED"/>
    <property type="match status" value="1"/>
</dbReference>
<gene>
    <name evidence="3" type="ORF">NK118_00220</name>
</gene>
<dbReference type="Gene3D" id="3.40.50.720">
    <property type="entry name" value="NAD(P)-binding Rossmann-like Domain"/>
    <property type="match status" value="1"/>
</dbReference>
<name>A0ABT1EDA4_9FIRM</name>